<sequence>MTEKSKSESSKDDNYDFQRRPNPKGWTPPKAPYNPYDPTDIRPPEGYPSEYQIPREQPSGFSSKPKEPTQYKKVNETMRKLNYTPRPVSELYPGQYKVLRKVDTNKRFNIGNRWFGTFLGSTIVIYFAFFHRWNDGAENVMSDFYRARLRVQEKLFGLSEQEHEDLYHPKGIKFAVKNVRDADYIPEDLRKTVEGEFALNRPSERHVLEAERIQQAQEEEYLKNLDSSSLDSKDSMKTENRKKWFGIF</sequence>
<evidence type="ECO:0000313" key="4">
    <source>
        <dbReference type="Proteomes" id="UP000005222"/>
    </source>
</evidence>
<reference evidence="3 4" key="1">
    <citation type="journal article" date="2012" name="G3 (Bethesda)">
        <title>Pichia sorbitophila, an interspecies yeast hybrid reveals early steps of genome resolution following polyploidization.</title>
        <authorList>
            <person name="Leh Louis V."/>
            <person name="Despons L."/>
            <person name="Friedrich A."/>
            <person name="Martin T."/>
            <person name="Durrens P."/>
            <person name="Casaregola S."/>
            <person name="Neuveglise C."/>
            <person name="Fairhead C."/>
            <person name="Marck C."/>
            <person name="Cruz J.A."/>
            <person name="Straub M.L."/>
            <person name="Kugler V."/>
            <person name="Sacerdot C."/>
            <person name="Uzunov Z."/>
            <person name="Thierry A."/>
            <person name="Weiss S."/>
            <person name="Bleykasten C."/>
            <person name="De Montigny J."/>
            <person name="Jacques N."/>
            <person name="Jung P."/>
            <person name="Lemaire M."/>
            <person name="Mallet S."/>
            <person name="Morel G."/>
            <person name="Richard G.F."/>
            <person name="Sarkar A."/>
            <person name="Savel G."/>
            <person name="Schacherer J."/>
            <person name="Seret M.L."/>
            <person name="Talla E."/>
            <person name="Samson G."/>
            <person name="Jubin C."/>
            <person name="Poulain J."/>
            <person name="Vacherie B."/>
            <person name="Barbe V."/>
            <person name="Pelletier E."/>
            <person name="Sherman D.J."/>
            <person name="Westhof E."/>
            <person name="Weissenbach J."/>
            <person name="Baret P.V."/>
            <person name="Wincker P."/>
            <person name="Gaillardin C."/>
            <person name="Dujon B."/>
            <person name="Souciet J.L."/>
        </authorList>
    </citation>
    <scope>NUCLEOTIDE SEQUENCE [LARGE SCALE GENOMIC DNA]</scope>
    <source>
        <strain evidence="4">ATCC MYA-4447 / BCRC 22081 / CBS 7064 / NBRC 10061 / NRRL Y-12695</strain>
    </source>
</reference>
<feature type="compositionally biased region" description="Basic and acidic residues" evidence="1">
    <location>
        <begin position="1"/>
        <end position="19"/>
    </location>
</feature>
<dbReference type="AlphaFoldDB" id="G8YV28"/>
<keyword evidence="2" id="KW-0472">Membrane</keyword>
<name>G8YV28_PICSO</name>
<feature type="transmembrane region" description="Helical" evidence="2">
    <location>
        <begin position="114"/>
        <end position="133"/>
    </location>
</feature>
<keyword evidence="4" id="KW-1185">Reference proteome</keyword>
<protein>
    <submittedName>
        <fullName evidence="3">Piso0_000303 protein</fullName>
    </submittedName>
</protein>
<feature type="region of interest" description="Disordered" evidence="1">
    <location>
        <begin position="1"/>
        <end position="70"/>
    </location>
</feature>
<dbReference type="eggNOG" id="ENOG502S2V3">
    <property type="taxonomic scope" value="Eukaryota"/>
</dbReference>
<accession>G8YV28</accession>
<dbReference type="Proteomes" id="UP000005222">
    <property type="component" value="Chromosome A"/>
</dbReference>
<dbReference type="OrthoDB" id="4083086at2759"/>
<keyword evidence="2" id="KW-0812">Transmembrane</keyword>
<dbReference type="OMA" id="YDDLYHP"/>
<keyword evidence="2" id="KW-1133">Transmembrane helix</keyword>
<evidence type="ECO:0000313" key="3">
    <source>
        <dbReference type="EMBL" id="CCE72711.1"/>
    </source>
</evidence>
<dbReference type="HOGENOM" id="CLU_1120501_0_0_1"/>
<proteinExistence type="predicted"/>
<evidence type="ECO:0000256" key="2">
    <source>
        <dbReference type="SAM" id="Phobius"/>
    </source>
</evidence>
<dbReference type="EMBL" id="FO082059">
    <property type="protein sequence ID" value="CCE72711.1"/>
    <property type="molecule type" value="Genomic_DNA"/>
</dbReference>
<dbReference type="InParanoid" id="G8YV28"/>
<organism evidence="3 4">
    <name type="scientific">Pichia sorbitophila (strain ATCC MYA-4447 / BCRC 22081 / CBS 7064 / NBRC 10061 / NRRL Y-12695)</name>
    <name type="common">Hybrid yeast</name>
    <dbReference type="NCBI Taxonomy" id="559304"/>
    <lineage>
        <taxon>Eukaryota</taxon>
        <taxon>Fungi</taxon>
        <taxon>Dikarya</taxon>
        <taxon>Ascomycota</taxon>
        <taxon>Saccharomycotina</taxon>
        <taxon>Pichiomycetes</taxon>
        <taxon>Debaryomycetaceae</taxon>
        <taxon>Millerozyma</taxon>
    </lineage>
</organism>
<evidence type="ECO:0000256" key="1">
    <source>
        <dbReference type="SAM" id="MobiDB-lite"/>
    </source>
</evidence>
<gene>
    <name evidence="3" type="primary">Piso0_000303</name>
    <name evidence="3" type="ORF">GNLVRS01_PISO0A06380g</name>
</gene>